<evidence type="ECO:0000256" key="1">
    <source>
        <dbReference type="SAM" id="MobiDB-lite"/>
    </source>
</evidence>
<evidence type="ECO:0008006" key="4">
    <source>
        <dbReference type="Google" id="ProtNLM"/>
    </source>
</evidence>
<feature type="region of interest" description="Disordered" evidence="1">
    <location>
        <begin position="355"/>
        <end position="375"/>
    </location>
</feature>
<name>A0A8J2IGZ8_FUSEQ</name>
<evidence type="ECO:0000313" key="3">
    <source>
        <dbReference type="Proteomes" id="UP000693738"/>
    </source>
</evidence>
<proteinExistence type="predicted"/>
<dbReference type="EMBL" id="CAJSTJ010000044">
    <property type="protein sequence ID" value="CAG7555295.1"/>
    <property type="molecule type" value="Genomic_DNA"/>
</dbReference>
<feature type="region of interest" description="Disordered" evidence="1">
    <location>
        <begin position="292"/>
        <end position="322"/>
    </location>
</feature>
<evidence type="ECO:0000313" key="2">
    <source>
        <dbReference type="EMBL" id="CAG7555295.1"/>
    </source>
</evidence>
<protein>
    <recommendedName>
        <fullName evidence="4">BTB domain-containing protein</fullName>
    </recommendedName>
</protein>
<organism evidence="2 3">
    <name type="scientific">Fusarium equiseti</name>
    <name type="common">Fusarium scirpi</name>
    <dbReference type="NCBI Taxonomy" id="61235"/>
    <lineage>
        <taxon>Eukaryota</taxon>
        <taxon>Fungi</taxon>
        <taxon>Dikarya</taxon>
        <taxon>Ascomycota</taxon>
        <taxon>Pezizomycotina</taxon>
        <taxon>Sordariomycetes</taxon>
        <taxon>Hypocreomycetidae</taxon>
        <taxon>Hypocreales</taxon>
        <taxon>Nectriaceae</taxon>
        <taxon>Fusarium</taxon>
        <taxon>Fusarium incarnatum-equiseti species complex</taxon>
    </lineage>
</organism>
<sequence>MNSSYPKSVYRDDIYKAFFRDGEYSWVHCLVLKRYHELDKRIYANPDEAWPWCVDLKEFEHDTGHAIIHFLYTGNYQCLQAVGWRNAAETNEHELAEGLRVCIAADSLLLVSLHTQAQLEIERVGDRLSLRDIFAVVENLKISLDQVPRFRNYLQQRMVDAKFGAPGEDMRQVAISLASANTLSTLALKAMVLKHRREAFVDTKTNIAKPNQRLEKPNVQQALQEVEEPTALQLLEREIKKRQEGGKKLKAKERKRLTTLENAAWVLRSAGPEKQSEKAKGVLVKESSIDESKKTVFSQTERPEDSDDEPKLFEAVSKRKGKGKIETWLRLDSDSYHTGLPGLEDNRSDWTVSVTEMTPSSKGGSWDVLESGSEE</sequence>
<dbReference type="Proteomes" id="UP000693738">
    <property type="component" value="Unassembled WGS sequence"/>
</dbReference>
<comment type="caution">
    <text evidence="2">The sequence shown here is derived from an EMBL/GenBank/DDBJ whole genome shotgun (WGS) entry which is preliminary data.</text>
</comment>
<gene>
    <name evidence="2" type="ORF">FEQUK3_LOCUS1010</name>
</gene>
<accession>A0A8J2IGZ8</accession>
<dbReference type="AlphaFoldDB" id="A0A8J2IGZ8"/>
<reference evidence="2" key="1">
    <citation type="submission" date="2021-05" db="EMBL/GenBank/DDBJ databases">
        <authorList>
            <person name="Khan N."/>
        </authorList>
    </citation>
    <scope>NUCLEOTIDE SEQUENCE</scope>
</reference>